<organism evidence="2 3">
    <name type="scientific">Embleya scabrispora</name>
    <dbReference type="NCBI Taxonomy" id="159449"/>
    <lineage>
        <taxon>Bacteria</taxon>
        <taxon>Bacillati</taxon>
        <taxon>Actinomycetota</taxon>
        <taxon>Actinomycetes</taxon>
        <taxon>Kitasatosporales</taxon>
        <taxon>Streptomycetaceae</taxon>
        <taxon>Embleya</taxon>
    </lineage>
</organism>
<sequence>MRKTATIHDRRPRVGDRADAPAGINAERRHPPGCRRSRVPTRVSRISRDRDPARRAATHR</sequence>
<name>A0A1T3NIW7_9ACTN</name>
<evidence type="ECO:0000256" key="1">
    <source>
        <dbReference type="SAM" id="MobiDB-lite"/>
    </source>
</evidence>
<dbReference type="EMBL" id="MWQN01000005">
    <property type="protein sequence ID" value="OPC76753.1"/>
    <property type="molecule type" value="Genomic_DNA"/>
</dbReference>
<reference evidence="2 3" key="1">
    <citation type="submission" date="2017-03" db="EMBL/GenBank/DDBJ databases">
        <title>Draft genome sequence of Streptomyces scabrisporus NF3, endophyte isolated from Amphipterygium adstringens.</title>
        <authorList>
            <person name="Vazquez M."/>
            <person name="Ceapa C.D."/>
            <person name="Rodriguez Luna D."/>
            <person name="Sanchez Esquivel S."/>
        </authorList>
    </citation>
    <scope>NUCLEOTIDE SEQUENCE [LARGE SCALE GENOMIC DNA]</scope>
    <source>
        <strain evidence="2 3">NF3</strain>
    </source>
</reference>
<feature type="region of interest" description="Disordered" evidence="1">
    <location>
        <begin position="1"/>
        <end position="60"/>
    </location>
</feature>
<evidence type="ECO:0000313" key="3">
    <source>
        <dbReference type="Proteomes" id="UP000190037"/>
    </source>
</evidence>
<keyword evidence="3" id="KW-1185">Reference proteome</keyword>
<gene>
    <name evidence="2" type="ORF">B4N89_45560</name>
</gene>
<dbReference type="Proteomes" id="UP000190037">
    <property type="component" value="Unassembled WGS sequence"/>
</dbReference>
<accession>A0A1T3NIW7</accession>
<protein>
    <submittedName>
        <fullName evidence="2">Uncharacterized protein</fullName>
    </submittedName>
</protein>
<comment type="caution">
    <text evidence="2">The sequence shown here is derived from an EMBL/GenBank/DDBJ whole genome shotgun (WGS) entry which is preliminary data.</text>
</comment>
<proteinExistence type="predicted"/>
<feature type="compositionally biased region" description="Basic and acidic residues" evidence="1">
    <location>
        <begin position="1"/>
        <end position="19"/>
    </location>
</feature>
<dbReference type="AlphaFoldDB" id="A0A1T3NIW7"/>
<evidence type="ECO:0000313" key="2">
    <source>
        <dbReference type="EMBL" id="OPC76753.1"/>
    </source>
</evidence>